<dbReference type="Gene3D" id="1.10.287.110">
    <property type="entry name" value="DnaJ domain"/>
    <property type="match status" value="1"/>
</dbReference>
<dbReference type="Proteomes" id="UP000007798">
    <property type="component" value="Unassembled WGS sequence"/>
</dbReference>
<dbReference type="PANTHER" id="PTHR44144">
    <property type="entry name" value="DNAJ HOMOLOG SUBFAMILY C MEMBER 9"/>
    <property type="match status" value="1"/>
</dbReference>
<dbReference type="InterPro" id="IPR036869">
    <property type="entry name" value="J_dom_sf"/>
</dbReference>
<dbReference type="KEGG" id="dwi:6640474"/>
<dbReference type="GO" id="GO:0031072">
    <property type="term" value="F:heat shock protein binding"/>
    <property type="evidence" value="ECO:0007669"/>
    <property type="project" value="TreeGrafter"/>
</dbReference>
<accession>B4MPS8</accession>
<dbReference type="InParanoid" id="B4MPS8"/>
<dbReference type="GO" id="GO:0005737">
    <property type="term" value="C:cytoplasm"/>
    <property type="evidence" value="ECO:0007669"/>
    <property type="project" value="TreeGrafter"/>
</dbReference>
<dbReference type="InterPro" id="IPR056453">
    <property type="entry name" value="HTH_DNAJC9"/>
</dbReference>
<dbReference type="EMBL" id="CH963849">
    <property type="protein sequence ID" value="EDW74117.1"/>
    <property type="molecule type" value="Genomic_DNA"/>
</dbReference>
<dbReference type="InterPro" id="IPR001623">
    <property type="entry name" value="DnaJ_domain"/>
</dbReference>
<dbReference type="eggNOG" id="KOG0719">
    <property type="taxonomic scope" value="Eukaryota"/>
</dbReference>
<reference evidence="2 3" key="1">
    <citation type="journal article" date="2007" name="Nature">
        <title>Evolution of genes and genomes on the Drosophila phylogeny.</title>
        <authorList>
            <consortium name="Drosophila 12 Genomes Consortium"/>
            <person name="Clark A.G."/>
            <person name="Eisen M.B."/>
            <person name="Smith D.R."/>
            <person name="Bergman C.M."/>
            <person name="Oliver B."/>
            <person name="Markow T.A."/>
            <person name="Kaufman T.C."/>
            <person name="Kellis M."/>
            <person name="Gelbart W."/>
            <person name="Iyer V.N."/>
            <person name="Pollard D.A."/>
            <person name="Sackton T.B."/>
            <person name="Larracuente A.M."/>
            <person name="Singh N.D."/>
            <person name="Abad J.P."/>
            <person name="Abt D.N."/>
            <person name="Adryan B."/>
            <person name="Aguade M."/>
            <person name="Akashi H."/>
            <person name="Anderson W.W."/>
            <person name="Aquadro C.F."/>
            <person name="Ardell D.H."/>
            <person name="Arguello R."/>
            <person name="Artieri C.G."/>
            <person name="Barbash D.A."/>
            <person name="Barker D."/>
            <person name="Barsanti P."/>
            <person name="Batterham P."/>
            <person name="Batzoglou S."/>
            <person name="Begun D."/>
            <person name="Bhutkar A."/>
            <person name="Blanco E."/>
            <person name="Bosak S.A."/>
            <person name="Bradley R.K."/>
            <person name="Brand A.D."/>
            <person name="Brent M.R."/>
            <person name="Brooks A.N."/>
            <person name="Brown R.H."/>
            <person name="Butlin R.K."/>
            <person name="Caggese C."/>
            <person name="Calvi B.R."/>
            <person name="Bernardo de Carvalho A."/>
            <person name="Caspi A."/>
            <person name="Castrezana S."/>
            <person name="Celniker S.E."/>
            <person name="Chang J.L."/>
            <person name="Chapple C."/>
            <person name="Chatterji S."/>
            <person name="Chinwalla A."/>
            <person name="Civetta A."/>
            <person name="Clifton S.W."/>
            <person name="Comeron J.M."/>
            <person name="Costello J.C."/>
            <person name="Coyne J.A."/>
            <person name="Daub J."/>
            <person name="David R.G."/>
            <person name="Delcher A.L."/>
            <person name="Delehaunty K."/>
            <person name="Do C.B."/>
            <person name="Ebling H."/>
            <person name="Edwards K."/>
            <person name="Eickbush T."/>
            <person name="Evans J.D."/>
            <person name="Filipski A."/>
            <person name="Findeiss S."/>
            <person name="Freyhult E."/>
            <person name="Fulton L."/>
            <person name="Fulton R."/>
            <person name="Garcia A.C."/>
            <person name="Gardiner A."/>
            <person name="Garfield D.A."/>
            <person name="Garvin B.E."/>
            <person name="Gibson G."/>
            <person name="Gilbert D."/>
            <person name="Gnerre S."/>
            <person name="Godfrey J."/>
            <person name="Good R."/>
            <person name="Gotea V."/>
            <person name="Gravely B."/>
            <person name="Greenberg A.J."/>
            <person name="Griffiths-Jones S."/>
            <person name="Gross S."/>
            <person name="Guigo R."/>
            <person name="Gustafson E.A."/>
            <person name="Haerty W."/>
            <person name="Hahn M.W."/>
            <person name="Halligan D.L."/>
            <person name="Halpern A.L."/>
            <person name="Halter G.M."/>
            <person name="Han M.V."/>
            <person name="Heger A."/>
            <person name="Hillier L."/>
            <person name="Hinrichs A.S."/>
            <person name="Holmes I."/>
            <person name="Hoskins R.A."/>
            <person name="Hubisz M.J."/>
            <person name="Hultmark D."/>
            <person name="Huntley M.A."/>
            <person name="Jaffe D.B."/>
            <person name="Jagadeeshan S."/>
            <person name="Jeck W.R."/>
            <person name="Johnson J."/>
            <person name="Jones C.D."/>
            <person name="Jordan W.C."/>
            <person name="Karpen G.H."/>
            <person name="Kataoka E."/>
            <person name="Keightley P.D."/>
            <person name="Kheradpour P."/>
            <person name="Kirkness E.F."/>
            <person name="Koerich L.B."/>
            <person name="Kristiansen K."/>
            <person name="Kudrna D."/>
            <person name="Kulathinal R.J."/>
            <person name="Kumar S."/>
            <person name="Kwok R."/>
            <person name="Lander E."/>
            <person name="Langley C.H."/>
            <person name="Lapoint R."/>
            <person name="Lazzaro B.P."/>
            <person name="Lee S.J."/>
            <person name="Levesque L."/>
            <person name="Li R."/>
            <person name="Lin C.F."/>
            <person name="Lin M.F."/>
            <person name="Lindblad-Toh K."/>
            <person name="Llopart A."/>
            <person name="Long M."/>
            <person name="Low L."/>
            <person name="Lozovsky E."/>
            <person name="Lu J."/>
            <person name="Luo M."/>
            <person name="Machado C.A."/>
            <person name="Makalowski W."/>
            <person name="Marzo M."/>
            <person name="Matsuda M."/>
            <person name="Matzkin L."/>
            <person name="McAllister B."/>
            <person name="McBride C.S."/>
            <person name="McKernan B."/>
            <person name="McKernan K."/>
            <person name="Mendez-Lago M."/>
            <person name="Minx P."/>
            <person name="Mollenhauer M.U."/>
            <person name="Montooth K."/>
            <person name="Mount S.M."/>
            <person name="Mu X."/>
            <person name="Myers E."/>
            <person name="Negre B."/>
            <person name="Newfeld S."/>
            <person name="Nielsen R."/>
            <person name="Noor M.A."/>
            <person name="O'Grady P."/>
            <person name="Pachter L."/>
            <person name="Papaceit M."/>
            <person name="Parisi M.J."/>
            <person name="Parisi M."/>
            <person name="Parts L."/>
            <person name="Pedersen J.S."/>
            <person name="Pesole G."/>
            <person name="Phillippy A.M."/>
            <person name="Ponting C.P."/>
            <person name="Pop M."/>
            <person name="Porcelli D."/>
            <person name="Powell J.R."/>
            <person name="Prohaska S."/>
            <person name="Pruitt K."/>
            <person name="Puig M."/>
            <person name="Quesneville H."/>
            <person name="Ram K.R."/>
            <person name="Rand D."/>
            <person name="Rasmussen M.D."/>
            <person name="Reed L.K."/>
            <person name="Reenan R."/>
            <person name="Reily A."/>
            <person name="Remington K.A."/>
            <person name="Rieger T.T."/>
            <person name="Ritchie M.G."/>
            <person name="Robin C."/>
            <person name="Rogers Y.H."/>
            <person name="Rohde C."/>
            <person name="Rozas J."/>
            <person name="Rubenfield M.J."/>
            <person name="Ruiz A."/>
            <person name="Russo S."/>
            <person name="Salzberg S.L."/>
            <person name="Sanchez-Gracia A."/>
            <person name="Saranga D.J."/>
            <person name="Sato H."/>
            <person name="Schaeffer S.W."/>
            <person name="Schatz M.C."/>
            <person name="Schlenke T."/>
            <person name="Schwartz R."/>
            <person name="Segarra C."/>
            <person name="Singh R.S."/>
            <person name="Sirot L."/>
            <person name="Sirota M."/>
            <person name="Sisneros N.B."/>
            <person name="Smith C.D."/>
            <person name="Smith T.F."/>
            <person name="Spieth J."/>
            <person name="Stage D.E."/>
            <person name="Stark A."/>
            <person name="Stephan W."/>
            <person name="Strausberg R.L."/>
            <person name="Strempel S."/>
            <person name="Sturgill D."/>
            <person name="Sutton G."/>
            <person name="Sutton G.G."/>
            <person name="Tao W."/>
            <person name="Teichmann S."/>
            <person name="Tobari Y.N."/>
            <person name="Tomimura Y."/>
            <person name="Tsolas J.M."/>
            <person name="Valente V.L."/>
            <person name="Venter E."/>
            <person name="Venter J.C."/>
            <person name="Vicario S."/>
            <person name="Vieira F.G."/>
            <person name="Vilella A.J."/>
            <person name="Villasante A."/>
            <person name="Walenz B."/>
            <person name="Wang J."/>
            <person name="Wasserman M."/>
            <person name="Watts T."/>
            <person name="Wilson D."/>
            <person name="Wilson R.K."/>
            <person name="Wing R.A."/>
            <person name="Wolfner M.F."/>
            <person name="Wong A."/>
            <person name="Wong G.K."/>
            <person name="Wu C.I."/>
            <person name="Wu G."/>
            <person name="Yamamoto D."/>
            <person name="Yang H.P."/>
            <person name="Yang S.P."/>
            <person name="Yorke J.A."/>
            <person name="Yoshida K."/>
            <person name="Zdobnov E."/>
            <person name="Zhang P."/>
            <person name="Zhang Y."/>
            <person name="Zimin A.V."/>
            <person name="Baldwin J."/>
            <person name="Abdouelleil A."/>
            <person name="Abdulkadir J."/>
            <person name="Abebe A."/>
            <person name="Abera B."/>
            <person name="Abreu J."/>
            <person name="Acer S.C."/>
            <person name="Aftuck L."/>
            <person name="Alexander A."/>
            <person name="An P."/>
            <person name="Anderson E."/>
            <person name="Anderson S."/>
            <person name="Arachi H."/>
            <person name="Azer M."/>
            <person name="Bachantsang P."/>
            <person name="Barry A."/>
            <person name="Bayul T."/>
            <person name="Berlin A."/>
            <person name="Bessette D."/>
            <person name="Bloom T."/>
            <person name="Blye J."/>
            <person name="Boguslavskiy L."/>
            <person name="Bonnet C."/>
            <person name="Boukhgalter B."/>
            <person name="Bourzgui I."/>
            <person name="Brown A."/>
            <person name="Cahill P."/>
            <person name="Channer S."/>
            <person name="Cheshatsang Y."/>
            <person name="Chuda L."/>
            <person name="Citroen M."/>
            <person name="Collymore A."/>
            <person name="Cooke P."/>
            <person name="Costello M."/>
            <person name="D'Aco K."/>
            <person name="Daza R."/>
            <person name="De Haan G."/>
            <person name="DeGray S."/>
            <person name="DeMaso C."/>
            <person name="Dhargay N."/>
            <person name="Dooley K."/>
            <person name="Dooley E."/>
            <person name="Doricent M."/>
            <person name="Dorje P."/>
            <person name="Dorjee K."/>
            <person name="Dupes A."/>
            <person name="Elong R."/>
            <person name="Falk J."/>
            <person name="Farina A."/>
            <person name="Faro S."/>
            <person name="Ferguson D."/>
            <person name="Fisher S."/>
            <person name="Foley C.D."/>
            <person name="Franke A."/>
            <person name="Friedrich D."/>
            <person name="Gadbois L."/>
            <person name="Gearin G."/>
            <person name="Gearin C.R."/>
            <person name="Giannoukos G."/>
            <person name="Goode T."/>
            <person name="Graham J."/>
            <person name="Grandbois E."/>
            <person name="Grewal S."/>
            <person name="Gyaltsen K."/>
            <person name="Hafez N."/>
            <person name="Hagos B."/>
            <person name="Hall J."/>
            <person name="Henson C."/>
            <person name="Hollinger A."/>
            <person name="Honan T."/>
            <person name="Huard M.D."/>
            <person name="Hughes L."/>
            <person name="Hurhula B."/>
            <person name="Husby M.E."/>
            <person name="Kamat A."/>
            <person name="Kanga B."/>
            <person name="Kashin S."/>
            <person name="Khazanovich D."/>
            <person name="Kisner P."/>
            <person name="Lance K."/>
            <person name="Lara M."/>
            <person name="Lee W."/>
            <person name="Lennon N."/>
            <person name="Letendre F."/>
            <person name="LeVine R."/>
            <person name="Lipovsky A."/>
            <person name="Liu X."/>
            <person name="Liu J."/>
            <person name="Liu S."/>
            <person name="Lokyitsang T."/>
            <person name="Lokyitsang Y."/>
            <person name="Lubonja R."/>
            <person name="Lui A."/>
            <person name="MacDonald P."/>
            <person name="Magnisalis V."/>
            <person name="Maru K."/>
            <person name="Matthews C."/>
            <person name="McCusker W."/>
            <person name="McDonough S."/>
            <person name="Mehta T."/>
            <person name="Meldrim J."/>
            <person name="Meneus L."/>
            <person name="Mihai O."/>
            <person name="Mihalev A."/>
            <person name="Mihova T."/>
            <person name="Mittelman R."/>
            <person name="Mlenga V."/>
            <person name="Montmayeur A."/>
            <person name="Mulrain L."/>
            <person name="Navidi A."/>
            <person name="Naylor J."/>
            <person name="Negash T."/>
            <person name="Nguyen T."/>
            <person name="Nguyen N."/>
            <person name="Nicol R."/>
            <person name="Norbu C."/>
            <person name="Norbu N."/>
            <person name="Novod N."/>
            <person name="O'Neill B."/>
            <person name="Osman S."/>
            <person name="Markiewicz E."/>
            <person name="Oyono O.L."/>
            <person name="Patti C."/>
            <person name="Phunkhang P."/>
            <person name="Pierre F."/>
            <person name="Priest M."/>
            <person name="Raghuraman S."/>
            <person name="Rege F."/>
            <person name="Reyes R."/>
            <person name="Rise C."/>
            <person name="Rogov P."/>
            <person name="Ross K."/>
            <person name="Ryan E."/>
            <person name="Settipalli S."/>
            <person name="Shea T."/>
            <person name="Sherpa N."/>
            <person name="Shi L."/>
            <person name="Shih D."/>
            <person name="Sparrow T."/>
            <person name="Spaulding J."/>
            <person name="Stalker J."/>
            <person name="Stange-Thomann N."/>
            <person name="Stavropoulos S."/>
            <person name="Stone C."/>
            <person name="Strader C."/>
            <person name="Tesfaye S."/>
            <person name="Thomson T."/>
            <person name="Thoulutsang Y."/>
            <person name="Thoulutsang D."/>
            <person name="Topham K."/>
            <person name="Topping I."/>
            <person name="Tsamla T."/>
            <person name="Vassiliev H."/>
            <person name="Vo A."/>
            <person name="Wangchuk T."/>
            <person name="Wangdi T."/>
            <person name="Weiand M."/>
            <person name="Wilkinson J."/>
            <person name="Wilson A."/>
            <person name="Yadav S."/>
            <person name="Young G."/>
            <person name="Yu Q."/>
            <person name="Zembek L."/>
            <person name="Zhong D."/>
            <person name="Zimmer A."/>
            <person name="Zwirko Z."/>
            <person name="Jaffe D.B."/>
            <person name="Alvarez P."/>
            <person name="Brockman W."/>
            <person name="Butler J."/>
            <person name="Chin C."/>
            <person name="Gnerre S."/>
            <person name="Grabherr M."/>
            <person name="Kleber M."/>
            <person name="Mauceli E."/>
            <person name="MacCallum I."/>
        </authorList>
    </citation>
    <scope>NUCLEOTIDE SEQUENCE [LARGE SCALE GENOMIC DNA]</scope>
    <source>
        <strain evidence="3">Tucson 14030-0811.24</strain>
    </source>
</reference>
<keyword evidence="3" id="KW-1185">Reference proteome</keyword>
<proteinExistence type="predicted"/>
<dbReference type="HOGENOM" id="CLU_998438_0_0_1"/>
<evidence type="ECO:0000313" key="2">
    <source>
        <dbReference type="EMBL" id="EDW74117.1"/>
    </source>
</evidence>
<dbReference type="Pfam" id="PF23302">
    <property type="entry name" value="HTH_DNAJC9"/>
    <property type="match status" value="1"/>
</dbReference>
<dbReference type="SUPFAM" id="SSF46565">
    <property type="entry name" value="Chaperone J-domain"/>
    <property type="match status" value="1"/>
</dbReference>
<dbReference type="GO" id="GO:0005634">
    <property type="term" value="C:nucleus"/>
    <property type="evidence" value="ECO:0007669"/>
    <property type="project" value="TreeGrafter"/>
</dbReference>
<dbReference type="PROSITE" id="PS50076">
    <property type="entry name" value="DNAJ_2"/>
    <property type="match status" value="1"/>
</dbReference>
<feature type="domain" description="J" evidence="1">
    <location>
        <begin position="15"/>
        <end position="82"/>
    </location>
</feature>
<dbReference type="OrthoDB" id="110024at2759"/>
<dbReference type="AlphaFoldDB" id="B4MPS8"/>
<evidence type="ECO:0000259" key="1">
    <source>
        <dbReference type="PROSITE" id="PS50076"/>
    </source>
</evidence>
<sequence length="279" mass="32088">MSVISDSWRLFKARNVYDVLDIPPESLPRHIREAAYQLILHEHPDLKPLTERIDGFDKCRLVHKILLILTDAKKRAAYDERGDLGPLPSPSQMDQSLSTLLGQCFALRKFPLDGTGVRENFLRNYKGSLLEKEDIKAAYFLGKGSMDRILTEVPLMTVSDEKRVKKIIKGLIKIKELKVYKKFENDAADKRRSRKKRFAAFTVEEQHNKAMDELLVKYNKDLDKEAIDYNNDDELDANTPARPGDILLTRCHGDMHAVLNNLTSKYSSESSATQMEWDY</sequence>
<protein>
    <submittedName>
        <fullName evidence="2">GK21760</fullName>
    </submittedName>
</protein>
<evidence type="ECO:0000313" key="3">
    <source>
        <dbReference type="Proteomes" id="UP000007798"/>
    </source>
</evidence>
<name>B4MPS8_DROWI</name>
<dbReference type="Pfam" id="PF00226">
    <property type="entry name" value="DnaJ"/>
    <property type="match status" value="1"/>
</dbReference>
<dbReference type="PANTHER" id="PTHR44144:SF1">
    <property type="entry name" value="DNAJ HOMOLOG SUBFAMILY C MEMBER 9"/>
    <property type="match status" value="1"/>
</dbReference>
<dbReference type="OMA" id="RLKFAVY"/>
<dbReference type="InterPro" id="IPR052594">
    <property type="entry name" value="J_domain-containing_protein"/>
</dbReference>
<organism evidence="3">
    <name type="scientific">Drosophila willistoni</name>
    <name type="common">Fruit fly</name>
    <dbReference type="NCBI Taxonomy" id="7260"/>
    <lineage>
        <taxon>Eukaryota</taxon>
        <taxon>Metazoa</taxon>
        <taxon>Ecdysozoa</taxon>
        <taxon>Arthropoda</taxon>
        <taxon>Hexapoda</taxon>
        <taxon>Insecta</taxon>
        <taxon>Pterygota</taxon>
        <taxon>Neoptera</taxon>
        <taxon>Endopterygota</taxon>
        <taxon>Diptera</taxon>
        <taxon>Brachycera</taxon>
        <taxon>Muscomorpha</taxon>
        <taxon>Ephydroidea</taxon>
        <taxon>Drosophilidae</taxon>
        <taxon>Drosophila</taxon>
        <taxon>Sophophora</taxon>
    </lineage>
</organism>
<gene>
    <name evidence="2" type="primary">Dwil\GK21760</name>
    <name evidence="2" type="ORF">Dwil_GK21760</name>
</gene>
<dbReference type="PhylomeDB" id="B4MPS8"/>